<feature type="transmembrane region" description="Helical" evidence="1">
    <location>
        <begin position="21"/>
        <end position="44"/>
    </location>
</feature>
<proteinExistence type="predicted"/>
<dbReference type="Proteomes" id="UP000238220">
    <property type="component" value="Unassembled WGS sequence"/>
</dbReference>
<dbReference type="Pfam" id="PF11391">
    <property type="entry name" value="DUF2798"/>
    <property type="match status" value="1"/>
</dbReference>
<dbReference type="AlphaFoldDB" id="A0A2S5TEE9"/>
<keyword evidence="1" id="KW-1133">Transmembrane helix</keyword>
<dbReference type="RefSeq" id="WP_104230863.1">
    <property type="nucleotide sequence ID" value="NZ_PSNW01000007.1"/>
</dbReference>
<dbReference type="InterPro" id="IPR021529">
    <property type="entry name" value="DUF2798"/>
</dbReference>
<evidence type="ECO:0000313" key="2">
    <source>
        <dbReference type="EMBL" id="PPE73267.1"/>
    </source>
</evidence>
<feature type="transmembrane region" description="Helical" evidence="1">
    <location>
        <begin position="56"/>
        <end position="79"/>
    </location>
</feature>
<name>A0A2S5TEE9_9GAMM</name>
<sequence length="91" mass="10050">MNASPQDHTIAFGVPKLPARYASLVMPLLLSVIMTCIVSLISTLRGIGLAPHFLQLWMSAWALSWIVAFPVLLMVLPLVRRATARLVRTEP</sequence>
<keyword evidence="1" id="KW-0472">Membrane</keyword>
<keyword evidence="3" id="KW-1185">Reference proteome</keyword>
<comment type="caution">
    <text evidence="2">The sequence shown here is derived from an EMBL/GenBank/DDBJ whole genome shotgun (WGS) entry which is preliminary data.</text>
</comment>
<organism evidence="2 3">
    <name type="scientific">Solimonas fluminis</name>
    <dbReference type="NCBI Taxonomy" id="2086571"/>
    <lineage>
        <taxon>Bacteria</taxon>
        <taxon>Pseudomonadati</taxon>
        <taxon>Pseudomonadota</taxon>
        <taxon>Gammaproteobacteria</taxon>
        <taxon>Nevskiales</taxon>
        <taxon>Nevskiaceae</taxon>
        <taxon>Solimonas</taxon>
    </lineage>
</organism>
<dbReference type="EMBL" id="PSNW01000007">
    <property type="protein sequence ID" value="PPE73267.1"/>
    <property type="molecule type" value="Genomic_DNA"/>
</dbReference>
<reference evidence="2 3" key="1">
    <citation type="submission" date="2018-02" db="EMBL/GenBank/DDBJ databases">
        <title>Genome sequencing of Solimonas sp. HR-BB.</title>
        <authorList>
            <person name="Lee Y."/>
            <person name="Jeon C.O."/>
        </authorList>
    </citation>
    <scope>NUCLEOTIDE SEQUENCE [LARGE SCALE GENOMIC DNA]</scope>
    <source>
        <strain evidence="2 3">HR-BB</strain>
    </source>
</reference>
<keyword evidence="1" id="KW-0812">Transmembrane</keyword>
<gene>
    <name evidence="2" type="ORF">C3942_13405</name>
</gene>
<dbReference type="OrthoDB" id="4557675at2"/>
<accession>A0A2S5TEE9</accession>
<evidence type="ECO:0000313" key="3">
    <source>
        <dbReference type="Proteomes" id="UP000238220"/>
    </source>
</evidence>
<protein>
    <submittedName>
        <fullName evidence="2">DUF2798 domain-containing protein</fullName>
    </submittedName>
</protein>
<evidence type="ECO:0000256" key="1">
    <source>
        <dbReference type="SAM" id="Phobius"/>
    </source>
</evidence>